<dbReference type="OrthoDB" id="2869075at2"/>
<organism evidence="1 2">
    <name type="scientific">Gracilibacillus boraciitolerans JCM 21714</name>
    <dbReference type="NCBI Taxonomy" id="1298598"/>
    <lineage>
        <taxon>Bacteria</taxon>
        <taxon>Bacillati</taxon>
        <taxon>Bacillota</taxon>
        <taxon>Bacilli</taxon>
        <taxon>Bacillales</taxon>
        <taxon>Bacillaceae</taxon>
        <taxon>Gracilibacillus</taxon>
    </lineage>
</organism>
<dbReference type="AlphaFoldDB" id="W4VNY0"/>
<protein>
    <submittedName>
        <fullName evidence="1">Uncharacterized protein</fullName>
    </submittedName>
</protein>
<evidence type="ECO:0000313" key="2">
    <source>
        <dbReference type="Proteomes" id="UP000019102"/>
    </source>
</evidence>
<comment type="caution">
    <text evidence="1">The sequence shown here is derived from an EMBL/GenBank/DDBJ whole genome shotgun (WGS) entry which is preliminary data.</text>
</comment>
<proteinExistence type="predicted"/>
<dbReference type="EMBL" id="BAVS01000026">
    <property type="protein sequence ID" value="GAE94548.1"/>
    <property type="molecule type" value="Genomic_DNA"/>
</dbReference>
<dbReference type="RefSeq" id="WP_052000695.1">
    <property type="nucleotide sequence ID" value="NZ_BAVS01000026.1"/>
</dbReference>
<reference evidence="1 2" key="1">
    <citation type="journal article" date="2014" name="Genome Announc.">
        <title>Draft Genome Sequence of the Boron-Tolerant and Moderately Halotolerant Bacterium Gracilibacillus boraciitolerans JCM 21714T.</title>
        <authorList>
            <person name="Ahmed I."/>
            <person name="Oshima K."/>
            <person name="Suda W."/>
            <person name="Kitamura K."/>
            <person name="Iida T."/>
            <person name="Ohmori Y."/>
            <person name="Fujiwara T."/>
            <person name="Hattori M."/>
            <person name="Ohkuma M."/>
        </authorList>
    </citation>
    <scope>NUCLEOTIDE SEQUENCE [LARGE SCALE GENOMIC DNA]</scope>
    <source>
        <strain evidence="1 2">JCM 21714</strain>
    </source>
</reference>
<keyword evidence="2" id="KW-1185">Reference proteome</keyword>
<dbReference type="eggNOG" id="ENOG50336C3">
    <property type="taxonomic scope" value="Bacteria"/>
</dbReference>
<sequence length="69" mass="8134">MINNDNKKGRPNKYTDTELKSILEKHVQENPGKITYLQLEKATNIKRHVWSRRMSHVINKLNQPLLVNP</sequence>
<name>W4VNY0_9BACI</name>
<dbReference type="Proteomes" id="UP000019102">
    <property type="component" value="Unassembled WGS sequence"/>
</dbReference>
<dbReference type="STRING" id="1298598.JCM21714_3711"/>
<accession>W4VNY0</accession>
<gene>
    <name evidence="1" type="ORF">JCM21714_3711</name>
</gene>
<evidence type="ECO:0000313" key="1">
    <source>
        <dbReference type="EMBL" id="GAE94548.1"/>
    </source>
</evidence>